<dbReference type="GO" id="GO:0003723">
    <property type="term" value="F:RNA binding"/>
    <property type="evidence" value="ECO:0007669"/>
    <property type="project" value="InterPro"/>
</dbReference>
<dbReference type="EMBL" id="FNXF01000002">
    <property type="protein sequence ID" value="SEH67548.1"/>
    <property type="molecule type" value="Genomic_DNA"/>
</dbReference>
<dbReference type="GO" id="GO:0004519">
    <property type="term" value="F:endonuclease activity"/>
    <property type="evidence" value="ECO:0007669"/>
    <property type="project" value="InterPro"/>
</dbReference>
<reference evidence="2" key="1">
    <citation type="submission" date="2016-10" db="EMBL/GenBank/DDBJ databases">
        <authorList>
            <person name="Varghese N."/>
            <person name="Submissions S."/>
        </authorList>
    </citation>
    <scope>NUCLEOTIDE SEQUENCE [LARGE SCALE GENOMIC DNA]</scope>
    <source>
        <strain evidence="2">DSM 17616</strain>
    </source>
</reference>
<dbReference type="InterPro" id="IPR018669">
    <property type="entry name" value="Toxin_HigB"/>
</dbReference>
<dbReference type="Pfam" id="PF09907">
    <property type="entry name" value="HigB_toxin"/>
    <property type="match status" value="1"/>
</dbReference>
<evidence type="ECO:0000313" key="2">
    <source>
        <dbReference type="Proteomes" id="UP000199371"/>
    </source>
</evidence>
<accession>A0A1H6JXS6</accession>
<dbReference type="RefSeq" id="WP_092790505.1">
    <property type="nucleotide sequence ID" value="NZ_DASWWU010000009.1"/>
</dbReference>
<dbReference type="Proteomes" id="UP000199371">
    <property type="component" value="Unassembled WGS sequence"/>
</dbReference>
<dbReference type="AlphaFoldDB" id="A0A1H6JXS6"/>
<evidence type="ECO:0000313" key="1">
    <source>
        <dbReference type="EMBL" id="SEH67548.1"/>
    </source>
</evidence>
<dbReference type="STRING" id="173990.SAMN05660691_00827"/>
<dbReference type="OrthoDB" id="9799912at2"/>
<name>A0A1H6JXS6_9GAMM</name>
<protein>
    <submittedName>
        <fullName evidence="1">mRNA interferase HigB</fullName>
    </submittedName>
</protein>
<proteinExistence type="predicted"/>
<keyword evidence="2" id="KW-1185">Reference proteome</keyword>
<organism evidence="1 2">
    <name type="scientific">Rheinheimera pacifica</name>
    <dbReference type="NCBI Taxonomy" id="173990"/>
    <lineage>
        <taxon>Bacteria</taxon>
        <taxon>Pseudomonadati</taxon>
        <taxon>Pseudomonadota</taxon>
        <taxon>Gammaproteobacteria</taxon>
        <taxon>Chromatiales</taxon>
        <taxon>Chromatiaceae</taxon>
        <taxon>Rheinheimera</taxon>
    </lineage>
</organism>
<sequence>MRIIALSTLKAFWQDKPEYSDAKEPILAWHRHVLNADWHSPADVKQDFRHASILKDGRVVFNIAGNKYRLVVWINYAYKVVYVRFVGTHSQYDQIDVQTI</sequence>
<dbReference type="GO" id="GO:0110001">
    <property type="term" value="C:toxin-antitoxin complex"/>
    <property type="evidence" value="ECO:0007669"/>
    <property type="project" value="InterPro"/>
</dbReference>
<gene>
    <name evidence="1" type="ORF">SAMN05660691_00827</name>
</gene>